<protein>
    <submittedName>
        <fullName evidence="2">Uncharacterized protein LOC112540646</fullName>
    </submittedName>
</protein>
<dbReference type="GeneID" id="112540646"/>
<proteinExistence type="predicted"/>
<sequence length="236" mass="26640">MNIVRRSSLNYLCVSLDSEELEERAAGGIHKRADALALCILYQIVMKTEYGTQLALGGTRRASMSPYLPACFSHHYQPCFPGLLGTCSRSPQNRGLSSQDQEKSKLLSLKVPGARIQPRRDGCWNCPSSNMSLDNGLKNKHTYFHFSKPVRLAAKPGRPCKASRDVLQGPKQRGCARVAHHTMQDFTITGLNCRPPWHRDPSLLPQIRRPKMELHVYVPSEKARAEVESWDEDVWE</sequence>
<dbReference type="AlphaFoldDB" id="A0A9F5IED5"/>
<dbReference type="OrthoDB" id="8446683at2759"/>
<gene>
    <name evidence="2" type="primary">LOC112540646</name>
</gene>
<dbReference type="RefSeq" id="XP_025022480.1">
    <property type="nucleotide sequence ID" value="XM_025166712.1"/>
</dbReference>
<keyword evidence="1" id="KW-1185">Reference proteome</keyword>
<name>A0A9F5IED5_PYTBI</name>
<evidence type="ECO:0000313" key="1">
    <source>
        <dbReference type="Proteomes" id="UP000695026"/>
    </source>
</evidence>
<dbReference type="KEGG" id="pbi:112540646"/>
<organism evidence="1 2">
    <name type="scientific">Python bivittatus</name>
    <name type="common">Burmese python</name>
    <name type="synonym">Python molurus bivittatus</name>
    <dbReference type="NCBI Taxonomy" id="176946"/>
    <lineage>
        <taxon>Eukaryota</taxon>
        <taxon>Metazoa</taxon>
        <taxon>Chordata</taxon>
        <taxon>Craniata</taxon>
        <taxon>Vertebrata</taxon>
        <taxon>Euteleostomi</taxon>
        <taxon>Lepidosauria</taxon>
        <taxon>Squamata</taxon>
        <taxon>Bifurcata</taxon>
        <taxon>Unidentata</taxon>
        <taxon>Episquamata</taxon>
        <taxon>Toxicofera</taxon>
        <taxon>Serpentes</taxon>
        <taxon>Henophidia</taxon>
        <taxon>Pythonidae</taxon>
        <taxon>Python</taxon>
    </lineage>
</organism>
<accession>A0A9F5IED5</accession>
<reference evidence="2" key="1">
    <citation type="submission" date="2025-08" db="UniProtKB">
        <authorList>
            <consortium name="RefSeq"/>
        </authorList>
    </citation>
    <scope>IDENTIFICATION</scope>
    <source>
        <tissue evidence="2">Liver</tissue>
    </source>
</reference>
<evidence type="ECO:0000313" key="2">
    <source>
        <dbReference type="RefSeq" id="XP_025022480.1"/>
    </source>
</evidence>
<dbReference type="Proteomes" id="UP000695026">
    <property type="component" value="Unplaced"/>
</dbReference>